<dbReference type="SUPFAM" id="SSF53098">
    <property type="entry name" value="Ribonuclease H-like"/>
    <property type="match status" value="1"/>
</dbReference>
<dbReference type="Pfam" id="PF13976">
    <property type="entry name" value="gag_pre-integrs"/>
    <property type="match status" value="1"/>
</dbReference>
<dbReference type="InterPro" id="IPR012337">
    <property type="entry name" value="RNaseH-like_sf"/>
</dbReference>
<dbReference type="Proteomes" id="UP000325315">
    <property type="component" value="Unassembled WGS sequence"/>
</dbReference>
<feature type="domain" description="Integrase catalytic" evidence="2">
    <location>
        <begin position="106"/>
        <end position="220"/>
    </location>
</feature>
<dbReference type="InterPro" id="IPR039537">
    <property type="entry name" value="Retrotran_Ty1/copia-like"/>
</dbReference>
<dbReference type="PANTHER" id="PTHR42648">
    <property type="entry name" value="TRANSPOSASE, PUTATIVE-RELATED"/>
    <property type="match status" value="1"/>
</dbReference>
<protein>
    <submittedName>
        <fullName evidence="3">Pleiotropic drug resistance protein 3-like</fullName>
    </submittedName>
</protein>
<keyword evidence="4" id="KW-1185">Reference proteome</keyword>
<gene>
    <name evidence="3" type="ORF">EPI10_030737</name>
</gene>
<evidence type="ECO:0000256" key="1">
    <source>
        <dbReference type="SAM" id="SignalP"/>
    </source>
</evidence>
<evidence type="ECO:0000313" key="4">
    <source>
        <dbReference type="Proteomes" id="UP000325315"/>
    </source>
</evidence>
<dbReference type="OrthoDB" id="1751483at2759"/>
<accession>A0A5B6WZM4</accession>
<dbReference type="InterPro" id="IPR025724">
    <property type="entry name" value="GAG-pre-integrase_dom"/>
</dbReference>
<evidence type="ECO:0000259" key="2">
    <source>
        <dbReference type="PROSITE" id="PS50994"/>
    </source>
</evidence>
<comment type="caution">
    <text evidence="3">The sequence shown here is derived from an EMBL/GenBank/DDBJ whole genome shotgun (WGS) entry which is preliminary data.</text>
</comment>
<dbReference type="PANTHER" id="PTHR42648:SF18">
    <property type="entry name" value="RETROTRANSPOSON, UNCLASSIFIED-LIKE PROTEIN"/>
    <property type="match status" value="1"/>
</dbReference>
<dbReference type="AlphaFoldDB" id="A0A5B6WZM4"/>
<dbReference type="Pfam" id="PF00665">
    <property type="entry name" value="rve"/>
    <property type="match status" value="1"/>
</dbReference>
<dbReference type="EMBL" id="SMMG02000001">
    <property type="protein sequence ID" value="KAA3486866.1"/>
    <property type="molecule type" value="Genomic_DNA"/>
</dbReference>
<name>A0A5B6WZM4_9ROSI</name>
<dbReference type="GO" id="GO:0003676">
    <property type="term" value="F:nucleic acid binding"/>
    <property type="evidence" value="ECO:0007669"/>
    <property type="project" value="InterPro"/>
</dbReference>
<dbReference type="Gene3D" id="3.30.420.10">
    <property type="entry name" value="Ribonuclease H-like superfamily/Ribonuclease H"/>
    <property type="match status" value="1"/>
</dbReference>
<evidence type="ECO:0000313" key="3">
    <source>
        <dbReference type="EMBL" id="KAA3486866.1"/>
    </source>
</evidence>
<organism evidence="3 4">
    <name type="scientific">Gossypium australe</name>
    <dbReference type="NCBI Taxonomy" id="47621"/>
    <lineage>
        <taxon>Eukaryota</taxon>
        <taxon>Viridiplantae</taxon>
        <taxon>Streptophyta</taxon>
        <taxon>Embryophyta</taxon>
        <taxon>Tracheophyta</taxon>
        <taxon>Spermatophyta</taxon>
        <taxon>Magnoliopsida</taxon>
        <taxon>eudicotyledons</taxon>
        <taxon>Gunneridae</taxon>
        <taxon>Pentapetalae</taxon>
        <taxon>rosids</taxon>
        <taxon>malvids</taxon>
        <taxon>Malvales</taxon>
        <taxon>Malvaceae</taxon>
        <taxon>Malvoideae</taxon>
        <taxon>Gossypium</taxon>
    </lineage>
</organism>
<dbReference type="InterPro" id="IPR001584">
    <property type="entry name" value="Integrase_cat-core"/>
</dbReference>
<reference evidence="4" key="1">
    <citation type="journal article" date="2019" name="Plant Biotechnol. J.">
        <title>Genome sequencing of the Australian wild diploid species Gossypium australe highlights disease resistance and delayed gland morphogenesis.</title>
        <authorList>
            <person name="Cai Y."/>
            <person name="Cai X."/>
            <person name="Wang Q."/>
            <person name="Wang P."/>
            <person name="Zhang Y."/>
            <person name="Cai C."/>
            <person name="Xu Y."/>
            <person name="Wang K."/>
            <person name="Zhou Z."/>
            <person name="Wang C."/>
            <person name="Geng S."/>
            <person name="Li B."/>
            <person name="Dong Q."/>
            <person name="Hou Y."/>
            <person name="Wang H."/>
            <person name="Ai P."/>
            <person name="Liu Z."/>
            <person name="Yi F."/>
            <person name="Sun M."/>
            <person name="An G."/>
            <person name="Cheng J."/>
            <person name="Zhang Y."/>
            <person name="Shi Q."/>
            <person name="Xie Y."/>
            <person name="Shi X."/>
            <person name="Chang Y."/>
            <person name="Huang F."/>
            <person name="Chen Y."/>
            <person name="Hong S."/>
            <person name="Mi L."/>
            <person name="Sun Q."/>
            <person name="Zhang L."/>
            <person name="Zhou B."/>
            <person name="Peng R."/>
            <person name="Zhang X."/>
            <person name="Liu F."/>
        </authorList>
    </citation>
    <scope>NUCLEOTIDE SEQUENCE [LARGE SCALE GENOMIC DNA]</scope>
    <source>
        <strain evidence="4">cv. PA1801</strain>
    </source>
</reference>
<sequence length="220" mass="25871">MFFFMYLKLIKICLVLNKGFMIFDPLGQELVSVAMNDRIFLLDWNLMTTNGYTSFVNESHLWHKILGHANYRSLSQLYKFGLVENLSKEVNQSDVCEACQFRKQSRLPFPTNKAWRAIGKLHLAHTDVCGPMKTSLLNGNNFFILFIDDSTRYCWVHFLKHKLKEAQVFWKYKAAVENQSCFKLRILRSDNGTEYTSKKYQRFCKEAGIEHQLVNNYIPQ</sequence>
<keyword evidence="1" id="KW-0732">Signal</keyword>
<proteinExistence type="predicted"/>
<dbReference type="GO" id="GO:0015074">
    <property type="term" value="P:DNA integration"/>
    <property type="evidence" value="ECO:0007669"/>
    <property type="project" value="InterPro"/>
</dbReference>
<feature type="chain" id="PRO_5022804549" evidence="1">
    <location>
        <begin position="20"/>
        <end position="220"/>
    </location>
</feature>
<dbReference type="PROSITE" id="PS50994">
    <property type="entry name" value="INTEGRASE"/>
    <property type="match status" value="1"/>
</dbReference>
<dbReference type="InterPro" id="IPR036397">
    <property type="entry name" value="RNaseH_sf"/>
</dbReference>
<feature type="signal peptide" evidence="1">
    <location>
        <begin position="1"/>
        <end position="19"/>
    </location>
</feature>